<dbReference type="InterPro" id="IPR001648">
    <property type="entry name" value="Ribosomal_bS18"/>
</dbReference>
<evidence type="ECO:0000256" key="2">
    <source>
        <dbReference type="ARBA" id="ARBA00006136"/>
    </source>
</evidence>
<evidence type="ECO:0000256" key="9">
    <source>
        <dbReference type="ARBA" id="ARBA00035130"/>
    </source>
</evidence>
<dbReference type="InterPro" id="IPR040054">
    <property type="entry name" value="MRPS18B"/>
</dbReference>
<gene>
    <name evidence="11" type="ORF">CUNI_LOCUS12785</name>
</gene>
<evidence type="ECO:0000256" key="3">
    <source>
        <dbReference type="ARBA" id="ARBA00022553"/>
    </source>
</evidence>
<dbReference type="Gene3D" id="4.10.640.10">
    <property type="entry name" value="Ribosomal protein S18"/>
    <property type="match status" value="1"/>
</dbReference>
<dbReference type="Pfam" id="PF01084">
    <property type="entry name" value="Ribosomal_S18"/>
    <property type="match status" value="1"/>
</dbReference>
<keyword evidence="6" id="KW-0496">Mitochondrion</keyword>
<keyword evidence="4" id="KW-0809">Transit peptide</keyword>
<dbReference type="PANTHER" id="PTHR13329:SF2">
    <property type="entry name" value="SMALL RIBOSOMAL SUBUNIT PROTEIN MS40"/>
    <property type="match status" value="1"/>
</dbReference>
<comment type="subcellular location">
    <subcellularLocation>
        <location evidence="1">Mitochondrion</location>
    </subcellularLocation>
</comment>
<keyword evidence="5" id="KW-0689">Ribosomal protein</keyword>
<dbReference type="GO" id="GO:0032543">
    <property type="term" value="P:mitochondrial translation"/>
    <property type="evidence" value="ECO:0007669"/>
    <property type="project" value="InterPro"/>
</dbReference>
<dbReference type="EMBL" id="CAJHNH020002616">
    <property type="protein sequence ID" value="CAG5127227.1"/>
    <property type="molecule type" value="Genomic_DNA"/>
</dbReference>
<organism evidence="11 12">
    <name type="scientific">Candidula unifasciata</name>
    <dbReference type="NCBI Taxonomy" id="100452"/>
    <lineage>
        <taxon>Eukaryota</taxon>
        <taxon>Metazoa</taxon>
        <taxon>Spiralia</taxon>
        <taxon>Lophotrochozoa</taxon>
        <taxon>Mollusca</taxon>
        <taxon>Gastropoda</taxon>
        <taxon>Heterobranchia</taxon>
        <taxon>Euthyneura</taxon>
        <taxon>Panpulmonata</taxon>
        <taxon>Eupulmonata</taxon>
        <taxon>Stylommatophora</taxon>
        <taxon>Helicina</taxon>
        <taxon>Helicoidea</taxon>
        <taxon>Geomitridae</taxon>
        <taxon>Candidula</taxon>
    </lineage>
</organism>
<dbReference type="OrthoDB" id="21463at2759"/>
<dbReference type="InterPro" id="IPR036870">
    <property type="entry name" value="Ribosomal_bS18_sf"/>
</dbReference>
<accession>A0A8S3ZCC5</accession>
<evidence type="ECO:0000313" key="11">
    <source>
        <dbReference type="EMBL" id="CAG5127227.1"/>
    </source>
</evidence>
<dbReference type="Proteomes" id="UP000678393">
    <property type="component" value="Unassembled WGS sequence"/>
</dbReference>
<dbReference type="FunFam" id="4.10.640.10:FF:000008">
    <property type="entry name" value="28S ribosomal protein S18b, mitochondrial"/>
    <property type="match status" value="1"/>
</dbReference>
<evidence type="ECO:0000256" key="4">
    <source>
        <dbReference type="ARBA" id="ARBA00022946"/>
    </source>
</evidence>
<name>A0A8S3ZCC5_9EUPU</name>
<evidence type="ECO:0000313" key="12">
    <source>
        <dbReference type="Proteomes" id="UP000678393"/>
    </source>
</evidence>
<evidence type="ECO:0000256" key="1">
    <source>
        <dbReference type="ARBA" id="ARBA00004173"/>
    </source>
</evidence>
<keyword evidence="3" id="KW-0597">Phosphoprotein</keyword>
<proteinExistence type="inferred from homology"/>
<evidence type="ECO:0000256" key="6">
    <source>
        <dbReference type="ARBA" id="ARBA00023128"/>
    </source>
</evidence>
<dbReference type="GO" id="GO:0005763">
    <property type="term" value="C:mitochondrial small ribosomal subunit"/>
    <property type="evidence" value="ECO:0007669"/>
    <property type="project" value="UniProtKB-ARBA"/>
</dbReference>
<evidence type="ECO:0000256" key="10">
    <source>
        <dbReference type="ARBA" id="ARBA00035515"/>
    </source>
</evidence>
<sequence>MAAPLRSWIRAGCQTLQGFKDSLSMSLLQKRNLNVTRMLGTEKEAEAVEEAEAGGEAGEAEKDSRRKVVSPETSMKYLDSEAFALGYRGKPVWFYYRRNFKGGKPPPTRRTCIRKGQLSTASPCPICRDEYLVLNFQNVKLLEQFVSPYTGEVLDSMLTGVCQKQHQQLIIEVMRAWDEGLLEKKLPTRVYDYEDYKS</sequence>
<comment type="caution">
    <text evidence="11">The sequence shown here is derived from an EMBL/GenBank/DDBJ whole genome shotgun (WGS) entry which is preliminary data.</text>
</comment>
<protein>
    <recommendedName>
        <fullName evidence="9">Small ribosomal subunit protein mS40</fullName>
    </recommendedName>
    <alternativeName>
        <fullName evidence="8">28S ribosomal protein S18-2, mitochondrial</fullName>
    </alternativeName>
    <alternativeName>
        <fullName evidence="10">28S ribosomal protein S18b, mitochondrial</fullName>
    </alternativeName>
</protein>
<reference evidence="11" key="1">
    <citation type="submission" date="2021-04" db="EMBL/GenBank/DDBJ databases">
        <authorList>
            <consortium name="Molecular Ecology Group"/>
        </authorList>
    </citation>
    <scope>NUCLEOTIDE SEQUENCE</scope>
</reference>
<keyword evidence="12" id="KW-1185">Reference proteome</keyword>
<evidence type="ECO:0000256" key="8">
    <source>
        <dbReference type="ARBA" id="ARBA00032055"/>
    </source>
</evidence>
<dbReference type="SUPFAM" id="SSF46911">
    <property type="entry name" value="Ribosomal protein S18"/>
    <property type="match status" value="1"/>
</dbReference>
<dbReference type="AlphaFoldDB" id="A0A8S3ZCC5"/>
<dbReference type="PANTHER" id="PTHR13329">
    <property type="entry name" value="MITOCHONDRIAL RIBOSOMAL PROTEIN S18B"/>
    <property type="match status" value="1"/>
</dbReference>
<comment type="similarity">
    <text evidence="2">Belongs to the bacterial ribosomal protein bS18 family. Mitochondrion-specific ribosomal protein mS40 subfamily.</text>
</comment>
<keyword evidence="7" id="KW-0687">Ribonucleoprotein</keyword>
<dbReference type="GO" id="GO:0003735">
    <property type="term" value="F:structural constituent of ribosome"/>
    <property type="evidence" value="ECO:0007669"/>
    <property type="project" value="InterPro"/>
</dbReference>
<evidence type="ECO:0000256" key="7">
    <source>
        <dbReference type="ARBA" id="ARBA00023274"/>
    </source>
</evidence>
<evidence type="ECO:0000256" key="5">
    <source>
        <dbReference type="ARBA" id="ARBA00022980"/>
    </source>
</evidence>